<evidence type="ECO:0000256" key="2">
    <source>
        <dbReference type="ARBA" id="ARBA00022692"/>
    </source>
</evidence>
<comment type="caution">
    <text evidence="7">The sequence shown here is derived from an EMBL/GenBank/DDBJ whole genome shotgun (WGS) entry which is preliminary data.</text>
</comment>
<dbReference type="AlphaFoldDB" id="A0AAJ0DGR6"/>
<keyword evidence="2 6" id="KW-0812">Transmembrane</keyword>
<keyword evidence="3 6" id="KW-1133">Transmembrane helix</keyword>
<keyword evidence="8" id="KW-1185">Reference proteome</keyword>
<dbReference type="Pfam" id="PF04479">
    <property type="entry name" value="RTA1"/>
    <property type="match status" value="1"/>
</dbReference>
<feature type="transmembrane region" description="Helical" evidence="6">
    <location>
        <begin position="88"/>
        <end position="112"/>
    </location>
</feature>
<proteinExistence type="predicted"/>
<feature type="transmembrane region" description="Helical" evidence="6">
    <location>
        <begin position="132"/>
        <end position="151"/>
    </location>
</feature>
<comment type="subcellular location">
    <subcellularLocation>
        <location evidence="1">Membrane</location>
        <topology evidence="1">Multi-pass membrane protein</topology>
    </subcellularLocation>
</comment>
<name>A0AAJ0DGR6_9PEZI</name>
<organism evidence="7 8">
    <name type="scientific">Extremus antarcticus</name>
    <dbReference type="NCBI Taxonomy" id="702011"/>
    <lineage>
        <taxon>Eukaryota</taxon>
        <taxon>Fungi</taxon>
        <taxon>Dikarya</taxon>
        <taxon>Ascomycota</taxon>
        <taxon>Pezizomycotina</taxon>
        <taxon>Dothideomycetes</taxon>
        <taxon>Dothideomycetidae</taxon>
        <taxon>Mycosphaerellales</taxon>
        <taxon>Extremaceae</taxon>
        <taxon>Extremus</taxon>
    </lineage>
</organism>
<sequence length="367" mass="40466">MANDNNGGDDWSLYPYEPVKAAPIVFAVLLTVIGIYQIYQSFFKYHWKKFGGIMTWVSFHHTPIPTATTVWISGFVCRAVSVTQPQSVNIFIAQFVLVLMGPPLYAAAEYFILGRLMSYLPYHSIIHPGRVISTFLLLSAIVETLTANGAANSAGSGRKPAQVRAGLACLKAALIVQCIIEIFFFSLVASVEYKCRKAKNFPRNVRLICYTLYITSTMILVRCIVRTIEGFEAAACHANPMGPPGYCGVVSTNEAFLWVFEIANITLFVIILAVFPPGKYLPRSSKVFLDPIDGKTERIGPGYSKAEKRSRLATIVDPFNLHGIATGKGMSVEPFWNHHQPIYEGGPVEKVKKDDTSGGRIEAEDGL</sequence>
<gene>
    <name evidence="7" type="ORF">LTR09_008825</name>
</gene>
<reference evidence="7" key="1">
    <citation type="submission" date="2023-04" db="EMBL/GenBank/DDBJ databases">
        <title>Black Yeasts Isolated from many extreme environments.</title>
        <authorList>
            <person name="Coleine C."/>
            <person name="Stajich J.E."/>
            <person name="Selbmann L."/>
        </authorList>
    </citation>
    <scope>NUCLEOTIDE SEQUENCE</scope>
    <source>
        <strain evidence="7">CCFEE 5312</strain>
    </source>
</reference>
<feature type="transmembrane region" description="Helical" evidence="6">
    <location>
        <begin position="20"/>
        <end position="39"/>
    </location>
</feature>
<accession>A0AAJ0DGR6</accession>
<dbReference type="PANTHER" id="PTHR31465:SF13">
    <property type="entry name" value="RTA1 DOMAIN PROTEIN-RELATED"/>
    <property type="match status" value="1"/>
</dbReference>
<feature type="transmembrane region" description="Helical" evidence="6">
    <location>
        <begin position="255"/>
        <end position="275"/>
    </location>
</feature>
<dbReference type="Proteomes" id="UP001271007">
    <property type="component" value="Unassembled WGS sequence"/>
</dbReference>
<dbReference type="PANTHER" id="PTHR31465">
    <property type="entry name" value="PROTEIN RTA1-RELATED"/>
    <property type="match status" value="1"/>
</dbReference>
<evidence type="ECO:0000256" key="6">
    <source>
        <dbReference type="SAM" id="Phobius"/>
    </source>
</evidence>
<keyword evidence="4 6" id="KW-0472">Membrane</keyword>
<protein>
    <submittedName>
        <fullName evidence="7">Uncharacterized protein</fullName>
    </submittedName>
</protein>
<evidence type="ECO:0000256" key="5">
    <source>
        <dbReference type="SAM" id="MobiDB-lite"/>
    </source>
</evidence>
<evidence type="ECO:0000313" key="8">
    <source>
        <dbReference type="Proteomes" id="UP001271007"/>
    </source>
</evidence>
<feature type="transmembrane region" description="Helical" evidence="6">
    <location>
        <begin position="172"/>
        <end position="191"/>
    </location>
</feature>
<dbReference type="GO" id="GO:0016020">
    <property type="term" value="C:membrane"/>
    <property type="evidence" value="ECO:0007669"/>
    <property type="project" value="UniProtKB-SubCell"/>
</dbReference>
<evidence type="ECO:0000313" key="7">
    <source>
        <dbReference type="EMBL" id="KAK3049905.1"/>
    </source>
</evidence>
<feature type="region of interest" description="Disordered" evidence="5">
    <location>
        <begin position="347"/>
        <end position="367"/>
    </location>
</feature>
<dbReference type="InterPro" id="IPR007568">
    <property type="entry name" value="RTA1"/>
</dbReference>
<evidence type="ECO:0000256" key="1">
    <source>
        <dbReference type="ARBA" id="ARBA00004141"/>
    </source>
</evidence>
<dbReference type="EMBL" id="JAWDJX010000036">
    <property type="protein sequence ID" value="KAK3049905.1"/>
    <property type="molecule type" value="Genomic_DNA"/>
</dbReference>
<evidence type="ECO:0000256" key="4">
    <source>
        <dbReference type="ARBA" id="ARBA00023136"/>
    </source>
</evidence>
<evidence type="ECO:0000256" key="3">
    <source>
        <dbReference type="ARBA" id="ARBA00022989"/>
    </source>
</evidence>